<feature type="binding site" evidence="14">
    <location>
        <position position="118"/>
    </location>
    <ligand>
        <name>NADPH</name>
        <dbReference type="ChEBI" id="CHEBI:57783"/>
    </ligand>
</feature>
<feature type="binding site" evidence="14">
    <location>
        <position position="146"/>
    </location>
    <ligand>
        <name>sn-glycerol 3-phosphate</name>
        <dbReference type="ChEBI" id="CHEBI:57597"/>
    </ligand>
</feature>
<dbReference type="AlphaFoldDB" id="A0A2A4Z3J6"/>
<comment type="catalytic activity">
    <reaction evidence="14">
        <text>sn-glycerol 3-phosphate + NAD(+) = dihydroxyacetone phosphate + NADH + H(+)</text>
        <dbReference type="Rhea" id="RHEA:11092"/>
        <dbReference type="ChEBI" id="CHEBI:15378"/>
        <dbReference type="ChEBI" id="CHEBI:57540"/>
        <dbReference type="ChEBI" id="CHEBI:57597"/>
        <dbReference type="ChEBI" id="CHEBI:57642"/>
        <dbReference type="ChEBI" id="CHEBI:57945"/>
        <dbReference type="EC" id="1.1.1.94"/>
    </reaction>
</comment>
<dbReference type="GO" id="GO:0005975">
    <property type="term" value="P:carbohydrate metabolic process"/>
    <property type="evidence" value="ECO:0007669"/>
    <property type="project" value="InterPro"/>
</dbReference>
<proteinExistence type="inferred from homology"/>
<dbReference type="FunFam" id="3.40.50.720:FF:000019">
    <property type="entry name" value="Glycerol-3-phosphate dehydrogenase [NAD(P)+]"/>
    <property type="match status" value="1"/>
</dbReference>
<reference key="1">
    <citation type="submission" date="2017-08" db="EMBL/GenBank/DDBJ databases">
        <title>A dynamic microbial community with high functional redundancy inhabits the cold, oxic subseafloor aquifer.</title>
        <authorList>
            <person name="Tully B.J."/>
            <person name="Wheat C.G."/>
            <person name="Glazer B.T."/>
            <person name="Huber J.A."/>
        </authorList>
    </citation>
    <scope>NUCLEOTIDE SEQUENCE [LARGE SCALE GENOMIC DNA]</scope>
</reference>
<evidence type="ECO:0000256" key="14">
    <source>
        <dbReference type="HAMAP-Rule" id="MF_00394"/>
    </source>
</evidence>
<comment type="caution">
    <text evidence="21">The sequence shown here is derived from an EMBL/GenBank/DDBJ whole genome shotgun (WGS) entry which is preliminary data.</text>
</comment>
<evidence type="ECO:0000256" key="10">
    <source>
        <dbReference type="ARBA" id="ARBA00052716"/>
    </source>
</evidence>
<keyword evidence="21" id="KW-0012">Acyltransferase</keyword>
<feature type="binding site" evidence="14">
    <location>
        <position position="289"/>
    </location>
    <ligand>
        <name>NADPH</name>
        <dbReference type="ChEBI" id="CHEBI:57783"/>
    </ligand>
</feature>
<feature type="binding site" evidence="14">
    <location>
        <position position="118"/>
    </location>
    <ligand>
        <name>sn-glycerol 3-phosphate</name>
        <dbReference type="ChEBI" id="CHEBI:57597"/>
    </ligand>
</feature>
<feature type="domain" description="Glycerol-3-phosphate dehydrogenase NAD-dependent N-terminal" evidence="19">
    <location>
        <begin position="16"/>
        <end position="169"/>
    </location>
</feature>
<dbReference type="Pfam" id="PF01210">
    <property type="entry name" value="NAD_Gly3P_dh_N"/>
    <property type="match status" value="1"/>
</dbReference>
<feature type="active site" description="Proton acceptor" evidence="14 15">
    <location>
        <position position="201"/>
    </location>
</feature>
<evidence type="ECO:0000256" key="1">
    <source>
        <dbReference type="ARBA" id="ARBA00011009"/>
    </source>
</evidence>
<dbReference type="GO" id="GO:0006650">
    <property type="term" value="P:glycerophospholipid metabolic process"/>
    <property type="evidence" value="ECO:0007669"/>
    <property type="project" value="UniProtKB-UniRule"/>
</dbReference>
<feature type="binding site" evidence="14">
    <location>
        <position position="201"/>
    </location>
    <ligand>
        <name>sn-glycerol 3-phosphate</name>
        <dbReference type="ChEBI" id="CHEBI:57597"/>
    </ligand>
</feature>
<dbReference type="GO" id="GO:0008654">
    <property type="term" value="P:phospholipid biosynthetic process"/>
    <property type="evidence" value="ECO:0007669"/>
    <property type="project" value="UniProtKB-KW"/>
</dbReference>
<dbReference type="InterPro" id="IPR006109">
    <property type="entry name" value="G3P_DH_NAD-dep_C"/>
</dbReference>
<organism evidence="21">
    <name type="scientific">OCS116 cluster bacterium</name>
    <dbReference type="NCBI Taxonomy" id="2030921"/>
    <lineage>
        <taxon>Bacteria</taxon>
        <taxon>Pseudomonadati</taxon>
        <taxon>Pseudomonadota</taxon>
        <taxon>Alphaproteobacteria</taxon>
        <taxon>OCS116 cluster</taxon>
    </lineage>
</organism>
<evidence type="ECO:0000256" key="12">
    <source>
        <dbReference type="ARBA" id="ARBA00069372"/>
    </source>
</evidence>
<feature type="binding site" evidence="14">
    <location>
        <position position="265"/>
    </location>
    <ligand>
        <name>sn-glycerol 3-phosphate</name>
        <dbReference type="ChEBI" id="CHEBI:57597"/>
    </ligand>
</feature>
<dbReference type="FunFam" id="1.10.1040.10:FF:000001">
    <property type="entry name" value="Glycerol-3-phosphate dehydrogenase [NAD(P)+]"/>
    <property type="match status" value="1"/>
</dbReference>
<feature type="binding site" evidence="14">
    <location>
        <position position="265"/>
    </location>
    <ligand>
        <name>NADPH</name>
        <dbReference type="ChEBI" id="CHEBI:57783"/>
    </ligand>
</feature>
<accession>A0A2A4Z3J6</accession>
<evidence type="ECO:0000256" key="11">
    <source>
        <dbReference type="ARBA" id="ARBA00066687"/>
    </source>
</evidence>
<keyword evidence="21" id="KW-0808">Transferase</keyword>
<feature type="binding site" evidence="16">
    <location>
        <position position="118"/>
    </location>
    <ligand>
        <name>substrate</name>
    </ligand>
</feature>
<dbReference type="NCBIfam" id="NF000940">
    <property type="entry name" value="PRK00094.1-2"/>
    <property type="match status" value="1"/>
</dbReference>
<dbReference type="EMBL" id="NVUS01000007">
    <property type="protein sequence ID" value="PCJ01694.1"/>
    <property type="molecule type" value="Genomic_DNA"/>
</dbReference>
<dbReference type="InterPro" id="IPR036291">
    <property type="entry name" value="NAD(P)-bd_dom_sf"/>
</dbReference>
<dbReference type="PANTHER" id="PTHR11728:SF1">
    <property type="entry name" value="GLYCEROL-3-PHOSPHATE DEHYDROGENASE [NAD(+)] 2, CHLOROPLASTIC"/>
    <property type="match status" value="1"/>
</dbReference>
<evidence type="ECO:0000256" key="17">
    <source>
        <dbReference type="PIRSR" id="PIRSR000114-3"/>
    </source>
</evidence>
<comment type="pathway">
    <text evidence="14">Membrane lipid metabolism; glycerophospholipid metabolism.</text>
</comment>
<dbReference type="GO" id="GO:0046168">
    <property type="term" value="P:glycerol-3-phosphate catabolic process"/>
    <property type="evidence" value="ECO:0007669"/>
    <property type="project" value="InterPro"/>
</dbReference>
<keyword evidence="14" id="KW-0963">Cytoplasm</keyword>
<dbReference type="GO" id="GO:0141153">
    <property type="term" value="F:glycerol-3-phosphate dehydrogenase (NADP+) activity"/>
    <property type="evidence" value="ECO:0007669"/>
    <property type="project" value="RHEA"/>
</dbReference>
<name>A0A2A4Z3J6_9PROT</name>
<evidence type="ECO:0000256" key="2">
    <source>
        <dbReference type="ARBA" id="ARBA00022516"/>
    </source>
</evidence>
<dbReference type="NCBIfam" id="NF000942">
    <property type="entry name" value="PRK00094.1-4"/>
    <property type="match status" value="1"/>
</dbReference>
<feature type="binding site" evidence="14">
    <location>
        <position position="266"/>
    </location>
    <ligand>
        <name>sn-glycerol 3-phosphate</name>
        <dbReference type="ChEBI" id="CHEBI:57597"/>
    </ligand>
</feature>
<evidence type="ECO:0000256" key="8">
    <source>
        <dbReference type="ARBA" id="ARBA00023209"/>
    </source>
</evidence>
<dbReference type="GO" id="GO:0016746">
    <property type="term" value="F:acyltransferase activity"/>
    <property type="evidence" value="ECO:0007669"/>
    <property type="project" value="UniProtKB-KW"/>
</dbReference>
<dbReference type="InterPro" id="IPR008927">
    <property type="entry name" value="6-PGluconate_DH-like_C_sf"/>
</dbReference>
<evidence type="ECO:0000256" key="4">
    <source>
        <dbReference type="ARBA" id="ARBA00022857"/>
    </source>
</evidence>
<feature type="domain" description="Glycerol-3-phosphate dehydrogenase NAD-dependent C-terminal" evidence="20">
    <location>
        <begin position="190"/>
        <end position="331"/>
    </location>
</feature>
<dbReference type="PANTHER" id="PTHR11728">
    <property type="entry name" value="GLYCEROL-3-PHOSPHATE DEHYDROGENASE"/>
    <property type="match status" value="1"/>
</dbReference>
<evidence type="ECO:0000313" key="21">
    <source>
        <dbReference type="EMBL" id="PCJ01694.1"/>
    </source>
</evidence>
<evidence type="ECO:0000256" key="15">
    <source>
        <dbReference type="PIRSR" id="PIRSR000114-1"/>
    </source>
</evidence>
<dbReference type="InterPro" id="IPR013328">
    <property type="entry name" value="6PGD_dom2"/>
</dbReference>
<keyword evidence="9 14" id="KW-1208">Phospholipid metabolism</keyword>
<feature type="binding site" evidence="14">
    <location>
        <position position="254"/>
    </location>
    <ligand>
        <name>sn-glycerol 3-phosphate</name>
        <dbReference type="ChEBI" id="CHEBI:57597"/>
    </ligand>
</feature>
<dbReference type="PROSITE" id="PS51257">
    <property type="entry name" value="PROKAR_LIPOPROTEIN"/>
    <property type="match status" value="1"/>
</dbReference>
<keyword evidence="8 14" id="KW-0594">Phospholipid biosynthesis</keyword>
<evidence type="ECO:0000256" key="3">
    <source>
        <dbReference type="ARBA" id="ARBA00022741"/>
    </source>
</evidence>
<comment type="similarity">
    <text evidence="1 14 18">Belongs to the NAD-dependent glycerol-3-phosphate dehydrogenase family.</text>
</comment>
<protein>
    <recommendedName>
        <fullName evidence="12 14">Glycerol-3-phosphate dehydrogenase [NAD(P)+]</fullName>
        <ecNumber evidence="11 14">1.1.1.94</ecNumber>
    </recommendedName>
    <alternativeName>
        <fullName evidence="14">NAD(P)(+)-dependent glycerol-3-phosphate dehydrogenase</fullName>
    </alternativeName>
    <alternativeName>
        <fullName evidence="13 14">NAD(P)H-dependent dihydroxyacetone-phosphate reductase</fullName>
    </alternativeName>
</protein>
<evidence type="ECO:0000256" key="13">
    <source>
        <dbReference type="ARBA" id="ARBA00080511"/>
    </source>
</evidence>
<dbReference type="Pfam" id="PF07479">
    <property type="entry name" value="NAD_Gly3P_dh_C"/>
    <property type="match status" value="1"/>
</dbReference>
<keyword evidence="4 14" id="KW-0521">NADP</keyword>
<dbReference type="Gene3D" id="1.10.1040.10">
    <property type="entry name" value="N-(1-d-carboxylethyl)-l-norvaline Dehydrogenase, domain 2"/>
    <property type="match status" value="1"/>
</dbReference>
<keyword evidence="2 14" id="KW-0444">Lipid biosynthesis</keyword>
<keyword evidence="7 14" id="KW-0443">Lipid metabolism</keyword>
<gene>
    <name evidence="14" type="primary">gpsA</name>
    <name evidence="21" type="ORF">COB13_07510</name>
</gene>
<feature type="binding site" evidence="14">
    <location>
        <position position="264"/>
    </location>
    <ligand>
        <name>sn-glycerol 3-phosphate</name>
        <dbReference type="ChEBI" id="CHEBI:57597"/>
    </ligand>
</feature>
<evidence type="ECO:0000256" key="9">
    <source>
        <dbReference type="ARBA" id="ARBA00023264"/>
    </source>
</evidence>
<evidence type="ECO:0000256" key="7">
    <source>
        <dbReference type="ARBA" id="ARBA00023098"/>
    </source>
</evidence>
<feature type="binding site" evidence="17">
    <location>
        <begin position="21"/>
        <end position="26"/>
    </location>
    <ligand>
        <name>NAD(+)</name>
        <dbReference type="ChEBI" id="CHEBI:57540"/>
    </ligand>
</feature>
<comment type="caution">
    <text evidence="14">Lacks conserved residue(s) required for the propagation of feature annotation.</text>
</comment>
<feature type="binding site" evidence="17">
    <location>
        <position position="265"/>
    </location>
    <ligand>
        <name>NAD(+)</name>
        <dbReference type="ChEBI" id="CHEBI:57540"/>
    </ligand>
</feature>
<dbReference type="GO" id="GO:0046167">
    <property type="term" value="P:glycerol-3-phosphate biosynthetic process"/>
    <property type="evidence" value="ECO:0007669"/>
    <property type="project" value="UniProtKB-UniRule"/>
</dbReference>
<dbReference type="GO" id="GO:0141152">
    <property type="term" value="F:glycerol-3-phosphate dehydrogenase (NAD+) activity"/>
    <property type="evidence" value="ECO:0007669"/>
    <property type="project" value="RHEA"/>
</dbReference>
<dbReference type="Gene3D" id="3.40.50.720">
    <property type="entry name" value="NAD(P)-binding Rossmann-like Domain"/>
    <property type="match status" value="1"/>
</dbReference>
<dbReference type="PIRSF" id="PIRSF000114">
    <property type="entry name" value="Glycerol-3-P_dh"/>
    <property type="match status" value="1"/>
</dbReference>
<feature type="binding site" evidence="14">
    <location>
        <position position="25"/>
    </location>
    <ligand>
        <name>NADPH</name>
        <dbReference type="ChEBI" id="CHEBI:57783"/>
    </ligand>
</feature>
<evidence type="ECO:0000256" key="16">
    <source>
        <dbReference type="PIRSR" id="PIRSR000114-2"/>
    </source>
</evidence>
<keyword evidence="6 14" id="KW-0520">NAD</keyword>
<sequence length="342" mass="36032">MRLRGVTNLVTKNVKKIGIMGAGAWGTALACVAAKAGHETLIWAYEPEVVAAINEHHENTVFLKGVALPTSITATNDMAEMAEMDAILWVTPAQVVRHVGKAFAEFLKRPIPVLICAKGIEVSSRKLLTDVLAEVLPIAKAGILSGPSFAIDVAQGLPTAITLAMEDAEVGQELAQALSIPTFRLYHSTDIIGAQIGGAVKNVLAIATGISDGKGFGDSARAALTTRGFAELTRFGVALGAKRETLFGLSGLGDLTLTANSATSRNMSLGMALGQGQTLQQIMDARQSVSEGVHTSTILAKWAKELNIDMPICQTVADIVAGDLDVNKAIENLLNRPLKKEE</sequence>
<feature type="binding site" evidence="14">
    <location>
        <position position="148"/>
    </location>
    <ligand>
        <name>sn-glycerol 3-phosphate</name>
        <dbReference type="ChEBI" id="CHEBI:57597"/>
    </ligand>
</feature>
<comment type="subcellular location">
    <subcellularLocation>
        <location evidence="14">Cytoplasm</location>
    </subcellularLocation>
</comment>
<dbReference type="InterPro" id="IPR011128">
    <property type="entry name" value="G3P_DH_NAD-dep_N"/>
</dbReference>
<feature type="binding site" evidence="16">
    <location>
        <begin position="265"/>
        <end position="266"/>
    </location>
    <ligand>
        <name>substrate</name>
    </ligand>
</feature>
<dbReference type="SUPFAM" id="SSF51735">
    <property type="entry name" value="NAD(P)-binding Rossmann-fold domains"/>
    <property type="match status" value="1"/>
</dbReference>
<feature type="binding site" evidence="14">
    <location>
        <position position="291"/>
    </location>
    <ligand>
        <name>NADPH</name>
        <dbReference type="ChEBI" id="CHEBI:57783"/>
    </ligand>
</feature>
<evidence type="ECO:0000256" key="5">
    <source>
        <dbReference type="ARBA" id="ARBA00023002"/>
    </source>
</evidence>
<feature type="binding site" evidence="14">
    <location>
        <position position="150"/>
    </location>
    <ligand>
        <name>NADPH</name>
        <dbReference type="ChEBI" id="CHEBI:57783"/>
    </ligand>
</feature>
<dbReference type="PRINTS" id="PR00077">
    <property type="entry name" value="GPDHDRGNASE"/>
</dbReference>
<evidence type="ECO:0000256" key="18">
    <source>
        <dbReference type="RuleBase" id="RU000437"/>
    </source>
</evidence>
<reference evidence="21" key="2">
    <citation type="journal article" date="2018" name="ISME J.">
        <title>A dynamic microbial community with high functional redundancy inhabits the cold, oxic subseafloor aquifer.</title>
        <authorList>
            <person name="Tully B.J."/>
            <person name="Wheat C.G."/>
            <person name="Glazer B.T."/>
            <person name="Huber J.A."/>
        </authorList>
    </citation>
    <scope>NUCLEOTIDE SEQUENCE</scope>
    <source>
        <strain evidence="21">NORP83</strain>
    </source>
</reference>
<dbReference type="GO" id="GO:0051287">
    <property type="term" value="F:NAD binding"/>
    <property type="evidence" value="ECO:0007669"/>
    <property type="project" value="InterPro"/>
</dbReference>
<dbReference type="HAMAP" id="MF_00394">
    <property type="entry name" value="NAD_Glyc3P_dehydrog"/>
    <property type="match status" value="1"/>
</dbReference>
<evidence type="ECO:0000256" key="6">
    <source>
        <dbReference type="ARBA" id="ARBA00023027"/>
    </source>
</evidence>
<dbReference type="PROSITE" id="PS00957">
    <property type="entry name" value="NAD_G3PDH"/>
    <property type="match status" value="1"/>
</dbReference>
<dbReference type="EC" id="1.1.1.94" evidence="11 14"/>
<dbReference type="SUPFAM" id="SSF48179">
    <property type="entry name" value="6-phosphogluconate dehydrogenase C-terminal domain-like"/>
    <property type="match status" value="1"/>
</dbReference>
<comment type="catalytic activity">
    <reaction evidence="10">
        <text>sn-glycerol 3-phosphate + NADP(+) = dihydroxyacetone phosphate + NADPH + H(+)</text>
        <dbReference type="Rhea" id="RHEA:11096"/>
        <dbReference type="ChEBI" id="CHEBI:15378"/>
        <dbReference type="ChEBI" id="CHEBI:57597"/>
        <dbReference type="ChEBI" id="CHEBI:57642"/>
        <dbReference type="ChEBI" id="CHEBI:57783"/>
        <dbReference type="ChEBI" id="CHEBI:58349"/>
        <dbReference type="EC" id="1.1.1.94"/>
    </reaction>
    <physiologicalReaction direction="right-to-left" evidence="10">
        <dbReference type="Rhea" id="RHEA:11098"/>
    </physiologicalReaction>
</comment>
<comment type="function">
    <text evidence="14">Catalyzes the reduction of the glycolytic intermediate dihydroxyacetone phosphate (DHAP) to sn-glycerol 3-phosphate (G3P), the key precursor for phospholipid synthesis.</text>
</comment>
<evidence type="ECO:0000259" key="20">
    <source>
        <dbReference type="Pfam" id="PF07479"/>
    </source>
</evidence>
<feature type="binding site" evidence="17">
    <location>
        <position position="150"/>
    </location>
    <ligand>
        <name>NAD(+)</name>
        <dbReference type="ChEBI" id="CHEBI:57540"/>
    </ligand>
</feature>
<dbReference type="UniPathway" id="UPA00940"/>
<dbReference type="InterPro" id="IPR006168">
    <property type="entry name" value="G3P_DH_NAD-dep"/>
</dbReference>
<keyword evidence="5 14" id="KW-0560">Oxidoreductase</keyword>
<keyword evidence="3 14" id="KW-0547">Nucleotide-binding</keyword>
<dbReference type="GO" id="GO:0005829">
    <property type="term" value="C:cytosol"/>
    <property type="evidence" value="ECO:0007669"/>
    <property type="project" value="TreeGrafter"/>
</dbReference>
<evidence type="ECO:0000259" key="19">
    <source>
        <dbReference type="Pfam" id="PF01210"/>
    </source>
</evidence>